<name>A0A7D9HN43_PARCT</name>
<proteinExistence type="predicted"/>
<evidence type="ECO:0000313" key="1">
    <source>
        <dbReference type="EMBL" id="CAB3989019.1"/>
    </source>
</evidence>
<comment type="caution">
    <text evidence="1">The sequence shown here is derived from an EMBL/GenBank/DDBJ whole genome shotgun (WGS) entry which is preliminary data.</text>
</comment>
<feature type="non-terminal residue" evidence="1">
    <location>
        <position position="1"/>
    </location>
</feature>
<evidence type="ECO:0000313" key="2">
    <source>
        <dbReference type="Proteomes" id="UP001152795"/>
    </source>
</evidence>
<dbReference type="Proteomes" id="UP001152795">
    <property type="component" value="Unassembled WGS sequence"/>
</dbReference>
<reference evidence="1" key="1">
    <citation type="submission" date="2020-04" db="EMBL/GenBank/DDBJ databases">
        <authorList>
            <person name="Alioto T."/>
            <person name="Alioto T."/>
            <person name="Gomez Garrido J."/>
        </authorList>
    </citation>
    <scope>NUCLEOTIDE SEQUENCE</scope>
    <source>
        <strain evidence="1">A484AB</strain>
    </source>
</reference>
<dbReference type="EMBL" id="CACRXK020001419">
    <property type="protein sequence ID" value="CAB3989019.1"/>
    <property type="molecule type" value="Genomic_DNA"/>
</dbReference>
<dbReference type="AlphaFoldDB" id="A0A7D9HN43"/>
<accession>A0A7D9HN43</accession>
<keyword evidence="2" id="KW-1185">Reference proteome</keyword>
<organism evidence="1 2">
    <name type="scientific">Paramuricea clavata</name>
    <name type="common">Red gorgonian</name>
    <name type="synonym">Violescent sea-whip</name>
    <dbReference type="NCBI Taxonomy" id="317549"/>
    <lineage>
        <taxon>Eukaryota</taxon>
        <taxon>Metazoa</taxon>
        <taxon>Cnidaria</taxon>
        <taxon>Anthozoa</taxon>
        <taxon>Octocorallia</taxon>
        <taxon>Malacalcyonacea</taxon>
        <taxon>Plexauridae</taxon>
        <taxon>Paramuricea</taxon>
    </lineage>
</organism>
<sequence length="133" mass="14858">MPAGIPSGPVAFDVSKLDKQAHTFSTVSSIPEISISDLLGEEDKLGTRLVKKNRAKVRGNQVLRPSNLISSHNIHRLGECFILCIEQDNCFGYNFRVRPSTIYTVNCQLSNSSVKINITTMKNGPWVYYEDIL</sequence>
<gene>
    <name evidence="1" type="ORF">PACLA_8A051726</name>
</gene>
<protein>
    <submittedName>
        <fullName evidence="1">Uncharacterized protein</fullName>
    </submittedName>
</protein>